<evidence type="ECO:0000256" key="11">
    <source>
        <dbReference type="ARBA" id="ARBA00032010"/>
    </source>
</evidence>
<evidence type="ECO:0000259" key="13">
    <source>
        <dbReference type="SMART" id="SM01281"/>
    </source>
</evidence>
<dbReference type="Pfam" id="PF25326">
    <property type="entry name" value="ARM_SRB8"/>
    <property type="match status" value="1"/>
</dbReference>
<keyword evidence="15" id="KW-1185">Reference proteome</keyword>
<sequence length="1658" mass="182580">MPPSRYTGAAQSSSTVSSAYPRSGPVSKTRRPSSIKSVGSGGSKLADGEVAEQVEIEDFRPPEWRTVLNRRADLGYPDFYPSRPGFGQAEDSLTEEKVKNGFSAKAFVAVGAESFSMHGPIHQHLLGGGLEMLNKLGEEIAQKRDEGMPQIGERIFRIPVRVTYNDTKRSQFLSDLANPNLPLHRLMRNPVPHGFKGIELLDTMFSPTGPANRAPMAKLPPDPIPIDRALWFIRVLGANEITAHRGRAAPIVPSAPSPAAATPSSTNTAPATPALPVSSNDWYSQEFTNVFTAWMRIQLGQLVLPAKTKAVVPAKGPVGVLGDEKARTRWLAKWEYTTTLLRELHARRLISNRTLLGWLADHLSIANLAQVGFIAQLIADYLPDMARHVWIGRLCLRAVCDKIQDIRGAGLELLAKVESMLVHIVTALVEADQEVLLSPNVWRQAGVLESMLKPDIVGDTAWGELAARNSALLFKATSTESSSSPRRHQMEEIHKLDSICDETDMTKLCKSFFDGSSSPTSPSLDPKRLEEKIFILLNWAMGLYQLGIHRPYGVYTLLKMWSEQRYEYVATASAPTPPVDLFPHLYNWLDNSVAAKKESNVQAIGITFGEFTRQGLFSYGRYLQALIARGHTARSRPNGPASHHLALLSAMPIFVQAKDLLQQRRIALSGDDMEQRRADEAAETAALQAFKDEVEEYIPEIFDKDHDRDPMRDEVDHQMESTRGISRHIFLQARFVVFPAAERHLKKRGRTPAIDASAFARVIQVFQLCWGYSTIADLIIKATKLSDDEEILRMVIDAVRRDADVWTAMDRWPMIADALMERHSRLERKRRFSPALSALLLELANQGRLNEEDAADVRALAEEQSATQQSDGVDFKESIESLRKSLGATESAAAFASKLFAKHGTFTKWSEQWWAVIVESIQNRNLDAIVAHINHVCDLAATSLDVPVATWLNGLNPSNRIEVVRATYRLLLRLVTQRRLSTILLVNSLILPTWKHAASSLPLSNPHQHALEATIVLAQQLLLTNPPQKHLSPISLQESFIAQTSRAEVFHNKHVLNLIRHLPFLVVLQASRVADRIKDEIGELLQCLGMTPAFKTAAFRHLDLLKDTFLSSEWSKTPYDPAVEAGMIDTLKAIMSEGTSKTTLPALGNGARFSAWRWTRIVLEMRVEFKRLAMRIENNNEPAEARDTLRRLVQSSLDREISADDADLLCETFRGIEPVVMQEILAVGFDRLGALLSHAVGADDSSQVQADAKAIDLLLRILDGSRSANSDASLLAARHRLLDLIAMALQAVERQISDDEPTTEPGHVLNIVLKLLRFVLGWAVNDAPPRPDIGRLAVAYLRVMAVSPLPPDMLVYIVDSAPPASRAGVYTALLSETTSTAIQRALFQAPSIMPYSCSKRHASLSTNADDTVLPLDDRHWELFEHMFPLPLARPHSEQFLTSRPIPDTSSIPLPLFNPQINRDALPSESTYEADDAGFTWEDYASERNLGDGLAGEPLSAKLVATNLYAGYDEATVETELHSPLATQAALDAASPSTSISAASFVTRPRRMSTRLAAGTTEGIKGPTGSNRDPILVDEDEDSSDDDLEIIEAAPAKRPRIGGKTTAGAGAGSRATTGGKAPARKTTAGKTVSRKATKSVKSTGGKAPTKGGRRKSVQD</sequence>
<comment type="subunit">
    <text evidence="3">Component of the SRB8-11 complex, which itself associates with the Mediator complex.</text>
</comment>
<dbReference type="GO" id="GO:0003712">
    <property type="term" value="F:transcription coregulator activity"/>
    <property type="evidence" value="ECO:0007669"/>
    <property type="project" value="InterPro"/>
</dbReference>
<dbReference type="OrthoDB" id="20828at2759"/>
<dbReference type="GO" id="GO:0006357">
    <property type="term" value="P:regulation of transcription by RNA polymerase II"/>
    <property type="evidence" value="ECO:0007669"/>
    <property type="project" value="InterPro"/>
</dbReference>
<evidence type="ECO:0000313" key="15">
    <source>
        <dbReference type="Proteomes" id="UP000279259"/>
    </source>
</evidence>
<dbReference type="SMART" id="SM01281">
    <property type="entry name" value="Med12"/>
    <property type="match status" value="1"/>
</dbReference>
<gene>
    <name evidence="14" type="primary">SRB8</name>
    <name evidence="14" type="ORF">EHS25_008695</name>
</gene>
<dbReference type="PANTHER" id="PTHR46567">
    <property type="entry name" value="MEDIATOR OF RNA POLYMERASE II TRANSCRIPTION SUBUNIT 12"/>
    <property type="match status" value="1"/>
</dbReference>
<evidence type="ECO:0000256" key="7">
    <source>
        <dbReference type="ARBA" id="ARBA00023159"/>
    </source>
</evidence>
<keyword evidence="5" id="KW-0678">Repressor</keyword>
<protein>
    <recommendedName>
        <fullName evidence="4">Mediator of RNA polymerase II transcription subunit 12</fullName>
    </recommendedName>
    <alternativeName>
        <fullName evidence="11">Mediator complex subunit 12</fullName>
    </alternativeName>
</protein>
<feature type="region of interest" description="Disordered" evidence="12">
    <location>
        <begin position="252"/>
        <end position="275"/>
    </location>
</feature>
<dbReference type="STRING" id="1890683.A0A427YMJ7"/>
<feature type="compositionally biased region" description="Low complexity" evidence="12">
    <location>
        <begin position="1601"/>
        <end position="1620"/>
    </location>
</feature>
<feature type="compositionally biased region" description="Acidic residues" evidence="12">
    <location>
        <begin position="1575"/>
        <end position="1589"/>
    </location>
</feature>
<comment type="function">
    <text evidence="10">Component of the SRB8-11 complex. The SRB8-11 complex is a regulatory module of the Mediator complex which is itself involved in regulation of basal and activated RNA polymerase II-dependent transcription. The SRB8-11 complex may be involved in the transcriptional repression of a subset of genes regulated by Mediator. It may inhibit the association of the Mediator complex with RNA polymerase II to form the holoenzyme complex.</text>
</comment>
<organism evidence="14 15">
    <name type="scientific">Saitozyma podzolica</name>
    <dbReference type="NCBI Taxonomy" id="1890683"/>
    <lineage>
        <taxon>Eukaryota</taxon>
        <taxon>Fungi</taxon>
        <taxon>Dikarya</taxon>
        <taxon>Basidiomycota</taxon>
        <taxon>Agaricomycotina</taxon>
        <taxon>Tremellomycetes</taxon>
        <taxon>Tremellales</taxon>
        <taxon>Trimorphomycetaceae</taxon>
        <taxon>Saitozyma</taxon>
    </lineage>
</organism>
<evidence type="ECO:0000256" key="8">
    <source>
        <dbReference type="ARBA" id="ARBA00023163"/>
    </source>
</evidence>
<evidence type="ECO:0000256" key="6">
    <source>
        <dbReference type="ARBA" id="ARBA00023015"/>
    </source>
</evidence>
<comment type="similarity">
    <text evidence="2">Belongs to the Mediator complex subunit 12 family.</text>
</comment>
<evidence type="ECO:0000256" key="10">
    <source>
        <dbReference type="ARBA" id="ARBA00025661"/>
    </source>
</evidence>
<keyword evidence="8" id="KW-0804">Transcription</keyword>
<reference evidence="14 15" key="1">
    <citation type="submission" date="2018-11" db="EMBL/GenBank/DDBJ databases">
        <title>Genome sequence of Saitozyma podzolica DSM 27192.</title>
        <authorList>
            <person name="Aliyu H."/>
            <person name="Gorte O."/>
            <person name="Ochsenreither K."/>
        </authorList>
    </citation>
    <scope>NUCLEOTIDE SEQUENCE [LARGE SCALE GENOMIC DNA]</scope>
    <source>
        <strain evidence="14 15">DSM 27192</strain>
    </source>
</reference>
<evidence type="ECO:0000256" key="9">
    <source>
        <dbReference type="ARBA" id="ARBA00023242"/>
    </source>
</evidence>
<evidence type="ECO:0000256" key="4">
    <source>
        <dbReference type="ARBA" id="ARBA00019622"/>
    </source>
</evidence>
<proteinExistence type="inferred from homology"/>
<feature type="region of interest" description="Disordered" evidence="12">
    <location>
        <begin position="1"/>
        <end position="49"/>
    </location>
</feature>
<feature type="region of interest" description="Disordered" evidence="12">
    <location>
        <begin position="1556"/>
        <end position="1658"/>
    </location>
</feature>
<evidence type="ECO:0000313" key="14">
    <source>
        <dbReference type="EMBL" id="RSH92280.1"/>
    </source>
</evidence>
<dbReference type="PANTHER" id="PTHR46567:SF1">
    <property type="entry name" value="MEDIATOR OF RNA POLYMERASE II TRANSCRIPTION SUBUNIT 12"/>
    <property type="match status" value="1"/>
</dbReference>
<evidence type="ECO:0000256" key="2">
    <source>
        <dbReference type="ARBA" id="ARBA00010289"/>
    </source>
</evidence>
<comment type="caution">
    <text evidence="14">The sequence shown here is derived from an EMBL/GenBank/DDBJ whole genome shotgun (WGS) entry which is preliminary data.</text>
</comment>
<evidence type="ECO:0000256" key="3">
    <source>
        <dbReference type="ARBA" id="ARBA00011629"/>
    </source>
</evidence>
<name>A0A427YMJ7_9TREE</name>
<feature type="domain" description="Mediator complex subunit Med12" evidence="13">
    <location>
        <begin position="155"/>
        <end position="234"/>
    </location>
</feature>
<dbReference type="InterPro" id="IPR019035">
    <property type="entry name" value="Mediator_Med12"/>
</dbReference>
<evidence type="ECO:0000256" key="1">
    <source>
        <dbReference type="ARBA" id="ARBA00004123"/>
    </source>
</evidence>
<accession>A0A427YMJ7</accession>
<dbReference type="InterPro" id="IPR057344">
    <property type="entry name" value="ARM_SRB8"/>
</dbReference>
<feature type="compositionally biased region" description="Polar residues" evidence="12">
    <location>
        <begin position="9"/>
        <end position="20"/>
    </location>
</feature>
<keyword evidence="6" id="KW-0805">Transcription regulation</keyword>
<evidence type="ECO:0000256" key="5">
    <source>
        <dbReference type="ARBA" id="ARBA00022491"/>
    </source>
</evidence>
<dbReference type="GO" id="GO:0016592">
    <property type="term" value="C:mediator complex"/>
    <property type="evidence" value="ECO:0007669"/>
    <property type="project" value="InterPro"/>
</dbReference>
<keyword evidence="9" id="KW-0539">Nucleus</keyword>
<dbReference type="EMBL" id="RSCD01000006">
    <property type="protein sequence ID" value="RSH92280.1"/>
    <property type="molecule type" value="Genomic_DNA"/>
</dbReference>
<evidence type="ECO:0000256" key="12">
    <source>
        <dbReference type="SAM" id="MobiDB-lite"/>
    </source>
</evidence>
<comment type="subcellular location">
    <subcellularLocation>
        <location evidence="1">Nucleus</location>
    </subcellularLocation>
</comment>
<dbReference type="Pfam" id="PF09497">
    <property type="entry name" value="Med12"/>
    <property type="match status" value="1"/>
</dbReference>
<keyword evidence="7" id="KW-0010">Activator</keyword>
<dbReference type="Proteomes" id="UP000279259">
    <property type="component" value="Unassembled WGS sequence"/>
</dbReference>